<evidence type="ECO:0000256" key="2">
    <source>
        <dbReference type="ARBA" id="ARBA00002451"/>
    </source>
</evidence>
<dbReference type="EMBL" id="JAJSPL020000012">
    <property type="protein sequence ID" value="KAK7743932.1"/>
    <property type="molecule type" value="Genomic_DNA"/>
</dbReference>
<evidence type="ECO:0000256" key="8">
    <source>
        <dbReference type="ARBA" id="ARBA00022825"/>
    </source>
</evidence>
<feature type="domain" description="Peptidase S53" evidence="12">
    <location>
        <begin position="180"/>
        <end position="567"/>
    </location>
</feature>
<evidence type="ECO:0000259" key="12">
    <source>
        <dbReference type="PROSITE" id="PS51695"/>
    </source>
</evidence>
<feature type="active site" description="Charge relay system" evidence="11">
    <location>
        <position position="260"/>
    </location>
</feature>
<dbReference type="InterPro" id="IPR030400">
    <property type="entry name" value="Sedolisin_dom"/>
</dbReference>
<keyword evidence="6 11" id="KW-0479">Metal-binding</keyword>
<protein>
    <recommendedName>
        <fullName evidence="4">tripeptidyl-peptidase II</fullName>
        <ecNumber evidence="4">3.4.14.10</ecNumber>
    </recommendedName>
</protein>
<evidence type="ECO:0000256" key="9">
    <source>
        <dbReference type="ARBA" id="ARBA00022837"/>
    </source>
</evidence>
<dbReference type="PANTHER" id="PTHR14218:SF15">
    <property type="entry name" value="TRIPEPTIDYL-PEPTIDASE 1"/>
    <property type="match status" value="1"/>
</dbReference>
<feature type="binding site" evidence="11">
    <location>
        <position position="549"/>
    </location>
    <ligand>
        <name>Ca(2+)</name>
        <dbReference type="ChEBI" id="CHEBI:29108"/>
    </ligand>
</feature>
<dbReference type="AlphaFoldDB" id="A0AAN9UA13"/>
<dbReference type="InterPro" id="IPR015366">
    <property type="entry name" value="S53_propep"/>
</dbReference>
<dbReference type="PROSITE" id="PS51695">
    <property type="entry name" value="SEDOLISIN"/>
    <property type="match status" value="1"/>
</dbReference>
<dbReference type="GO" id="GO:0005576">
    <property type="term" value="C:extracellular region"/>
    <property type="evidence" value="ECO:0007669"/>
    <property type="project" value="UniProtKB-SubCell"/>
</dbReference>
<feature type="binding site" evidence="11">
    <location>
        <position position="523"/>
    </location>
    <ligand>
        <name>Ca(2+)</name>
        <dbReference type="ChEBI" id="CHEBI:29108"/>
    </ligand>
</feature>
<dbReference type="GO" id="GO:0046872">
    <property type="term" value="F:metal ion binding"/>
    <property type="evidence" value="ECO:0007669"/>
    <property type="project" value="UniProtKB-UniRule"/>
</dbReference>
<feature type="active site" description="Charge relay system" evidence="11">
    <location>
        <position position="480"/>
    </location>
</feature>
<dbReference type="GO" id="GO:0008240">
    <property type="term" value="F:tripeptidyl-peptidase activity"/>
    <property type="evidence" value="ECO:0007669"/>
    <property type="project" value="UniProtKB-EC"/>
</dbReference>
<feature type="binding site" evidence="11">
    <location>
        <position position="547"/>
    </location>
    <ligand>
        <name>Ca(2+)</name>
        <dbReference type="ChEBI" id="CHEBI:29108"/>
    </ligand>
</feature>
<evidence type="ECO:0000256" key="1">
    <source>
        <dbReference type="ARBA" id="ARBA00001910"/>
    </source>
</evidence>
<feature type="binding site" evidence="11">
    <location>
        <position position="524"/>
    </location>
    <ligand>
        <name>Ca(2+)</name>
        <dbReference type="ChEBI" id="CHEBI:29108"/>
    </ligand>
</feature>
<comment type="subcellular location">
    <subcellularLocation>
        <location evidence="3">Secreted</location>
        <location evidence="3">Extracellular space</location>
    </subcellularLocation>
</comment>
<organism evidence="13 14">
    <name type="scientific">Cytospora paraplurivora</name>
    <dbReference type="NCBI Taxonomy" id="2898453"/>
    <lineage>
        <taxon>Eukaryota</taxon>
        <taxon>Fungi</taxon>
        <taxon>Dikarya</taxon>
        <taxon>Ascomycota</taxon>
        <taxon>Pezizomycotina</taxon>
        <taxon>Sordariomycetes</taxon>
        <taxon>Sordariomycetidae</taxon>
        <taxon>Diaporthales</taxon>
        <taxon>Cytosporaceae</taxon>
        <taxon>Cytospora</taxon>
    </lineage>
</organism>
<evidence type="ECO:0000256" key="3">
    <source>
        <dbReference type="ARBA" id="ARBA00004239"/>
    </source>
</evidence>
<dbReference type="EC" id="3.4.14.10" evidence="4"/>
<proteinExistence type="predicted"/>
<comment type="cofactor">
    <cofactor evidence="11">
        <name>Ca(2+)</name>
        <dbReference type="ChEBI" id="CHEBI:29108"/>
    </cofactor>
    <text evidence="11">Binds 1 Ca(2+) ion per subunit.</text>
</comment>
<dbReference type="Pfam" id="PF09286">
    <property type="entry name" value="Pro-kuma_activ"/>
    <property type="match status" value="1"/>
</dbReference>
<dbReference type="InterPro" id="IPR050819">
    <property type="entry name" value="Tripeptidyl-peptidase_I"/>
</dbReference>
<dbReference type="GO" id="GO:0004252">
    <property type="term" value="F:serine-type endopeptidase activity"/>
    <property type="evidence" value="ECO:0007669"/>
    <property type="project" value="UniProtKB-UniRule"/>
</dbReference>
<dbReference type="Gene3D" id="3.40.50.200">
    <property type="entry name" value="Peptidase S8/S53 domain"/>
    <property type="match status" value="1"/>
</dbReference>
<evidence type="ECO:0000313" key="14">
    <source>
        <dbReference type="Proteomes" id="UP001320245"/>
    </source>
</evidence>
<keyword evidence="7 11" id="KW-0378">Hydrolase</keyword>
<evidence type="ECO:0000256" key="5">
    <source>
        <dbReference type="ARBA" id="ARBA00022670"/>
    </source>
</evidence>
<dbReference type="CDD" id="cd11377">
    <property type="entry name" value="Pro-peptidase_S53"/>
    <property type="match status" value="1"/>
</dbReference>
<accession>A0AAN9UA13</accession>
<evidence type="ECO:0000256" key="4">
    <source>
        <dbReference type="ARBA" id="ARBA00012462"/>
    </source>
</evidence>
<dbReference type="SMART" id="SM00944">
    <property type="entry name" value="Pro-kuma_activ"/>
    <property type="match status" value="1"/>
</dbReference>
<evidence type="ECO:0000256" key="6">
    <source>
        <dbReference type="ARBA" id="ARBA00022723"/>
    </source>
</evidence>
<evidence type="ECO:0000313" key="13">
    <source>
        <dbReference type="EMBL" id="KAK7743932.1"/>
    </source>
</evidence>
<dbReference type="GO" id="GO:0006508">
    <property type="term" value="P:proteolysis"/>
    <property type="evidence" value="ECO:0007669"/>
    <property type="project" value="UniProtKB-KW"/>
</dbReference>
<dbReference type="InterPro" id="IPR036852">
    <property type="entry name" value="Peptidase_S8/S53_dom_sf"/>
</dbReference>
<feature type="active site" description="Charge relay system" evidence="11">
    <location>
        <position position="264"/>
    </location>
</feature>
<reference evidence="13 14" key="1">
    <citation type="journal article" date="2023" name="PLoS ONE">
        <title>Cytospora paraplurivora sp. nov. isolated from orchards with fruit tree decline syndrome in Ontario, Canada.</title>
        <authorList>
            <person name="Ilyukhin E."/>
            <person name="Nguyen H.D.T."/>
            <person name="Castle A.J."/>
            <person name="Ellouze W."/>
        </authorList>
    </citation>
    <scope>NUCLEOTIDE SEQUENCE [LARGE SCALE GENOMIC DNA]</scope>
    <source>
        <strain evidence="13 14">FDS-564</strain>
    </source>
</reference>
<dbReference type="SUPFAM" id="SSF54897">
    <property type="entry name" value="Protease propeptides/inhibitors"/>
    <property type="match status" value="1"/>
</dbReference>
<name>A0AAN9UA13_9PEZI</name>
<keyword evidence="5 11" id="KW-0645">Protease</keyword>
<dbReference type="Pfam" id="PF00082">
    <property type="entry name" value="Peptidase_S8"/>
    <property type="match status" value="1"/>
</dbReference>
<dbReference type="CDD" id="cd04056">
    <property type="entry name" value="Peptidases_S53"/>
    <property type="match status" value="1"/>
</dbReference>
<evidence type="ECO:0000256" key="11">
    <source>
        <dbReference type="PROSITE-ProRule" id="PRU01032"/>
    </source>
</evidence>
<dbReference type="InterPro" id="IPR000209">
    <property type="entry name" value="Peptidase_S8/S53_dom"/>
</dbReference>
<gene>
    <name evidence="13" type="ORF">SLS53_003954</name>
</gene>
<keyword evidence="8 11" id="KW-0720">Serine protease</keyword>
<dbReference type="SUPFAM" id="SSF52743">
    <property type="entry name" value="Subtilisin-like"/>
    <property type="match status" value="1"/>
</dbReference>
<keyword evidence="9 11" id="KW-0106">Calcium</keyword>
<sequence length="567" mass="60709">MSKFESIPEPPSGWRFESAPDKNTAVALQVAIKRPHHDYLRLAREVSDPQSATYGQHLSKKQLQKAMPDLEASASIVQEWLSSNGISSSYSEAGGWVKFNTSVAKAESLFDAEYGYYNYKNGSERALRTTAYSIPECITDAVDFVWPTTQFLASALVAKKQSKRLNTRQAGSDGVDCSTDSCPSYLKTKYNITYTPPDKASGSKLALAGFLEDHPDHEDFKSFLKSYGLSNATSYQNYTFTVESINGGDTTDTPAAGSVESMLDTEYSSTFINPLETIFYSTGGRPPTWSQPGNVSVPANESENEPYLDLINYLLALEDGDLPQVLSMSYADDEQNVPPSYAQRVCDGFGALAARGVTVLASSGDGGAAGTSYDECVGPDGEERFIPTFPASCPWVTAVGALAAWGGAATYSSGGFSNYFATPDWQAGSTAPYLEILKNDSSIPASYYNTSGRGIPDLSLVGDRFPVVANGQTALQKGTSASTPFLAGLIVLINDLRLRAGKPAVGFLNPVLYSEEGQSALRDVTEFSIEGCELGAKFVNGYDAATGWDPASGLGEPNFGSLRALLV</sequence>
<dbReference type="PANTHER" id="PTHR14218">
    <property type="entry name" value="PROTEASE S8 TRIPEPTIDYL PEPTIDASE I CLN2"/>
    <property type="match status" value="1"/>
</dbReference>
<comment type="function">
    <text evidence="2">Secreted tripeptidyl-peptidase which degrades proteins at acidic pHs and is involved in virulence.</text>
</comment>
<evidence type="ECO:0000256" key="7">
    <source>
        <dbReference type="ARBA" id="ARBA00022801"/>
    </source>
</evidence>
<dbReference type="Proteomes" id="UP001320245">
    <property type="component" value="Unassembled WGS sequence"/>
</dbReference>
<evidence type="ECO:0000256" key="10">
    <source>
        <dbReference type="ARBA" id="ARBA00023145"/>
    </source>
</evidence>
<keyword evidence="10" id="KW-0865">Zymogen</keyword>
<comment type="caution">
    <text evidence="13">The sequence shown here is derived from an EMBL/GenBank/DDBJ whole genome shotgun (WGS) entry which is preliminary data.</text>
</comment>
<comment type="catalytic activity">
    <reaction evidence="1">
        <text>Release of an N-terminal tripeptide from a polypeptide.</text>
        <dbReference type="EC" id="3.4.14.10"/>
    </reaction>
</comment>
<keyword evidence="14" id="KW-1185">Reference proteome</keyword>